<dbReference type="AlphaFoldDB" id="A0AAW1YI26"/>
<dbReference type="InterPro" id="IPR006636">
    <property type="entry name" value="STI1_HS-bd"/>
</dbReference>
<dbReference type="FunFam" id="1.10.260.100:FF:000001">
    <property type="entry name" value="Ubiquilin 1"/>
    <property type="match status" value="1"/>
</dbReference>
<dbReference type="SMART" id="SM00213">
    <property type="entry name" value="UBQ"/>
    <property type="match status" value="1"/>
</dbReference>
<comment type="caution">
    <text evidence="3">The sequence shown here is derived from an EMBL/GenBank/DDBJ whole genome shotgun (WGS) entry which is preliminary data.</text>
</comment>
<dbReference type="InterPro" id="IPR000626">
    <property type="entry name" value="Ubiquitin-like_dom"/>
</dbReference>
<dbReference type="SUPFAM" id="SSF54236">
    <property type="entry name" value="Ubiquitin-like"/>
    <property type="match status" value="1"/>
</dbReference>
<feature type="region of interest" description="Disordered" evidence="1">
    <location>
        <begin position="302"/>
        <end position="321"/>
    </location>
</feature>
<dbReference type="EMBL" id="JBEDUW010000001">
    <property type="protein sequence ID" value="KAK9948261.1"/>
    <property type="molecule type" value="Genomic_DNA"/>
</dbReference>
<keyword evidence="4" id="KW-1185">Reference proteome</keyword>
<evidence type="ECO:0000256" key="1">
    <source>
        <dbReference type="SAM" id="MobiDB-lite"/>
    </source>
</evidence>
<evidence type="ECO:0000313" key="3">
    <source>
        <dbReference type="EMBL" id="KAK9948261.1"/>
    </source>
</evidence>
<dbReference type="Pfam" id="PF23195">
    <property type="entry name" value="UBQLN1"/>
    <property type="match status" value="1"/>
</dbReference>
<dbReference type="Pfam" id="PF00240">
    <property type="entry name" value="ubiquitin"/>
    <property type="match status" value="1"/>
</dbReference>
<gene>
    <name evidence="3" type="ORF">M0R45_003846</name>
</gene>
<feature type="compositionally biased region" description="Low complexity" evidence="1">
    <location>
        <begin position="111"/>
        <end position="128"/>
    </location>
</feature>
<sequence>MGGGGDHATGQSDGGDEVSINIRTPSGSKFAARISLDSTVRAFKEALSLECDIPPDQQRLIYKGRILKDDQTLQSLRKEIVLCRRLEEDCLEADHAVHLVRGFPSSAAANTDGATNAGNANSTQARGVGSNGGALGGSGSEASPFSGLGLNVNGMGGTDGLYGSGFPELEQVQQQFIQNPNVMRDIMNMPLFQNLVTNTDIVQNMIMSIPQMREIIDQHPEIGHVLNDPGTLRQTLEAARNPELMREMMRNSDRAMSNIEASPEGFNMLRRMYENVEAPLLNASSTMAGGADNSNPFAALLGPQGGNPTRTESTISSTCWF</sequence>
<reference evidence="3 4" key="1">
    <citation type="journal article" date="2023" name="G3 (Bethesda)">
        <title>A chromosome-length genome assembly and annotation of blackberry (Rubus argutus, cv. 'Hillquist').</title>
        <authorList>
            <person name="Bruna T."/>
            <person name="Aryal R."/>
            <person name="Dudchenko O."/>
            <person name="Sargent D.J."/>
            <person name="Mead D."/>
            <person name="Buti M."/>
            <person name="Cavallini A."/>
            <person name="Hytonen T."/>
            <person name="Andres J."/>
            <person name="Pham M."/>
            <person name="Weisz D."/>
            <person name="Mascagni F."/>
            <person name="Usai G."/>
            <person name="Natali L."/>
            <person name="Bassil N."/>
            <person name="Fernandez G.E."/>
            <person name="Lomsadze A."/>
            <person name="Armour M."/>
            <person name="Olukolu B."/>
            <person name="Poorten T."/>
            <person name="Britton C."/>
            <person name="Davik J."/>
            <person name="Ashrafi H."/>
            <person name="Aiden E.L."/>
            <person name="Borodovsky M."/>
            <person name="Worthington M."/>
        </authorList>
    </citation>
    <scope>NUCLEOTIDE SEQUENCE [LARGE SCALE GENOMIC DNA]</scope>
    <source>
        <strain evidence="3">PI 553951</strain>
    </source>
</reference>
<feature type="compositionally biased region" description="Gly residues" evidence="1">
    <location>
        <begin position="129"/>
        <end position="139"/>
    </location>
</feature>
<dbReference type="Gene3D" id="3.10.20.90">
    <property type="entry name" value="Phosphatidylinositol 3-kinase Catalytic Subunit, Chain A, domain 1"/>
    <property type="match status" value="1"/>
</dbReference>
<dbReference type="SMART" id="SM00727">
    <property type="entry name" value="STI1"/>
    <property type="match status" value="1"/>
</dbReference>
<dbReference type="GO" id="GO:0031593">
    <property type="term" value="F:polyubiquitin modification-dependent protein binding"/>
    <property type="evidence" value="ECO:0007669"/>
    <property type="project" value="TreeGrafter"/>
</dbReference>
<feature type="domain" description="Ubiquitin-like" evidence="2">
    <location>
        <begin position="18"/>
        <end position="76"/>
    </location>
</feature>
<dbReference type="Proteomes" id="UP001457282">
    <property type="component" value="Unassembled WGS sequence"/>
</dbReference>
<dbReference type="InterPro" id="IPR029071">
    <property type="entry name" value="Ubiquitin-like_domsf"/>
</dbReference>
<name>A0AAW1YI26_RUBAR</name>
<feature type="compositionally biased region" description="Polar residues" evidence="1">
    <location>
        <begin position="306"/>
        <end position="321"/>
    </location>
</feature>
<dbReference type="InterPro" id="IPR015496">
    <property type="entry name" value="Ubiquilin"/>
</dbReference>
<dbReference type="PANTHER" id="PTHR10677">
    <property type="entry name" value="UBIQUILIN"/>
    <property type="match status" value="1"/>
</dbReference>
<evidence type="ECO:0000313" key="4">
    <source>
        <dbReference type="Proteomes" id="UP001457282"/>
    </source>
</evidence>
<dbReference type="PANTHER" id="PTHR10677:SF53">
    <property type="entry name" value="UBIQUILIN-RELATED"/>
    <property type="match status" value="1"/>
</dbReference>
<dbReference type="GO" id="GO:0005634">
    <property type="term" value="C:nucleus"/>
    <property type="evidence" value="ECO:0007669"/>
    <property type="project" value="UniProtKB-ARBA"/>
</dbReference>
<feature type="region of interest" description="Disordered" evidence="1">
    <location>
        <begin position="111"/>
        <end position="140"/>
    </location>
</feature>
<dbReference type="GO" id="GO:0005829">
    <property type="term" value="C:cytosol"/>
    <property type="evidence" value="ECO:0007669"/>
    <property type="project" value="TreeGrafter"/>
</dbReference>
<dbReference type="CDD" id="cd16106">
    <property type="entry name" value="Ubl_Dsk2p_like"/>
    <property type="match status" value="1"/>
</dbReference>
<proteinExistence type="predicted"/>
<protein>
    <recommendedName>
        <fullName evidence="2">Ubiquitin-like domain-containing protein</fullName>
    </recommendedName>
</protein>
<dbReference type="GO" id="GO:0006511">
    <property type="term" value="P:ubiquitin-dependent protein catabolic process"/>
    <property type="evidence" value="ECO:0007669"/>
    <property type="project" value="TreeGrafter"/>
</dbReference>
<accession>A0AAW1YI26</accession>
<dbReference type="Gene3D" id="1.10.260.100">
    <property type="match status" value="1"/>
</dbReference>
<dbReference type="PROSITE" id="PS50053">
    <property type="entry name" value="UBIQUITIN_2"/>
    <property type="match status" value="1"/>
</dbReference>
<organism evidence="3 4">
    <name type="scientific">Rubus argutus</name>
    <name type="common">Southern blackberry</name>
    <dbReference type="NCBI Taxonomy" id="59490"/>
    <lineage>
        <taxon>Eukaryota</taxon>
        <taxon>Viridiplantae</taxon>
        <taxon>Streptophyta</taxon>
        <taxon>Embryophyta</taxon>
        <taxon>Tracheophyta</taxon>
        <taxon>Spermatophyta</taxon>
        <taxon>Magnoliopsida</taxon>
        <taxon>eudicotyledons</taxon>
        <taxon>Gunneridae</taxon>
        <taxon>Pentapetalae</taxon>
        <taxon>rosids</taxon>
        <taxon>fabids</taxon>
        <taxon>Rosales</taxon>
        <taxon>Rosaceae</taxon>
        <taxon>Rosoideae</taxon>
        <taxon>Rosoideae incertae sedis</taxon>
        <taxon>Rubus</taxon>
    </lineage>
</organism>
<evidence type="ECO:0000259" key="2">
    <source>
        <dbReference type="PROSITE" id="PS50053"/>
    </source>
</evidence>